<reference evidence="7 8" key="1">
    <citation type="submission" date="2016-04" db="EMBL/GenBank/DDBJ databases">
        <title>The genome of Intoshia linei affirms orthonectids as highly simplified spiralians.</title>
        <authorList>
            <person name="Mikhailov K.V."/>
            <person name="Slusarev G.S."/>
            <person name="Nikitin M.A."/>
            <person name="Logacheva M.D."/>
            <person name="Penin A."/>
            <person name="Aleoshin V."/>
            <person name="Panchin Y.V."/>
        </authorList>
    </citation>
    <scope>NUCLEOTIDE SEQUENCE [LARGE SCALE GENOMIC DNA]</scope>
    <source>
        <strain evidence="7">Intl2013</strain>
        <tissue evidence="7">Whole animal</tissue>
    </source>
</reference>
<feature type="domain" description="Nop" evidence="6">
    <location>
        <begin position="282"/>
        <end position="402"/>
    </location>
</feature>
<evidence type="ECO:0000259" key="6">
    <source>
        <dbReference type="PROSITE" id="PS51358"/>
    </source>
</evidence>
<evidence type="ECO:0000256" key="4">
    <source>
        <dbReference type="ARBA" id="ARBA00023242"/>
    </source>
</evidence>
<evidence type="ECO:0000313" key="7">
    <source>
        <dbReference type="EMBL" id="OAF71283.1"/>
    </source>
</evidence>
<dbReference type="PROSITE" id="PS51358">
    <property type="entry name" value="NOP"/>
    <property type="match status" value="1"/>
</dbReference>
<dbReference type="OrthoDB" id="6780543at2759"/>
<evidence type="ECO:0000313" key="8">
    <source>
        <dbReference type="Proteomes" id="UP000078046"/>
    </source>
</evidence>
<sequence length="460" mass="51865">MLVLFETSAGYAIFKLFDKKKIKDVPNLFEEFQDNLNLDNILKLVHFEKFKDTNDALKSLLAINENKLTSSIKKALKTVYTDCTDKLALVDSKLGAKINEKYGISCVSNSKIQELHRCIRSQYSTLIGGLDLDQRDVMALGLAHSVSHYKLKFSPDKIDTMIVQAVSLLDDLDKEINNYAMRAREWYGWHFPELSNIISDNCVYAKLVKKMGNRNNSKTCKLEKYLVETDCEQVRKLAEISMGNDITDDDVDNITQLCEQIIDLSKYKVQLSDYLKNRMSIVAPNLTALVGELVGARLISHAGSLFALAKHPASTIQIFGAEKALFRALKHKHDTPKYGIIFHASYVGQVSSKLKGKISRKLAAKTSLAIRMDAFTEGENSVHKSTLENIVKIESGIKYLEHKQNRGAMASGRTSLNQKKIHNKTFTESNDIKPNSTIPVDKKKRKMKTTHGDEKKVKVE</sequence>
<organism evidence="7 8">
    <name type="scientific">Intoshia linei</name>
    <dbReference type="NCBI Taxonomy" id="1819745"/>
    <lineage>
        <taxon>Eukaryota</taxon>
        <taxon>Metazoa</taxon>
        <taxon>Spiralia</taxon>
        <taxon>Lophotrochozoa</taxon>
        <taxon>Mesozoa</taxon>
        <taxon>Orthonectida</taxon>
        <taxon>Rhopaluridae</taxon>
        <taxon>Intoshia</taxon>
    </lineage>
</organism>
<evidence type="ECO:0000256" key="2">
    <source>
        <dbReference type="ARBA" id="ARBA00009211"/>
    </source>
</evidence>
<keyword evidence="8" id="KW-1185">Reference proteome</keyword>
<accession>A0A177BC91</accession>
<dbReference type="SMART" id="SM00931">
    <property type="entry name" value="NOSIC"/>
    <property type="match status" value="1"/>
</dbReference>
<dbReference type="InterPro" id="IPR012976">
    <property type="entry name" value="NOSIC"/>
</dbReference>
<dbReference type="GO" id="GO:0042254">
    <property type="term" value="P:ribosome biogenesis"/>
    <property type="evidence" value="ECO:0007669"/>
    <property type="project" value="UniProtKB-KW"/>
</dbReference>
<dbReference type="Pfam" id="PF08156">
    <property type="entry name" value="NOP5NT"/>
    <property type="match status" value="1"/>
</dbReference>
<keyword evidence="3" id="KW-0690">Ribosome biogenesis</keyword>
<gene>
    <name evidence="7" type="ORF">A3Q56_00963</name>
</gene>
<dbReference type="PANTHER" id="PTHR10894:SF1">
    <property type="entry name" value="NUCLEOLAR PROTEIN 58"/>
    <property type="match status" value="1"/>
</dbReference>
<proteinExistence type="inferred from homology"/>
<dbReference type="SUPFAM" id="SSF89124">
    <property type="entry name" value="Nop domain"/>
    <property type="match status" value="1"/>
</dbReference>
<evidence type="ECO:0000256" key="1">
    <source>
        <dbReference type="ARBA" id="ARBA00004604"/>
    </source>
</evidence>
<dbReference type="InterPro" id="IPR045056">
    <property type="entry name" value="Nop56/Nop58"/>
</dbReference>
<dbReference type="Gene3D" id="1.10.246.90">
    <property type="entry name" value="Nop domain"/>
    <property type="match status" value="1"/>
</dbReference>
<dbReference type="InterPro" id="IPR012974">
    <property type="entry name" value="NOP58/56_N"/>
</dbReference>
<feature type="compositionally biased region" description="Polar residues" evidence="5">
    <location>
        <begin position="412"/>
        <end position="438"/>
    </location>
</feature>
<dbReference type="Pfam" id="PF01798">
    <property type="entry name" value="Nop"/>
    <property type="match status" value="1"/>
</dbReference>
<dbReference type="FunFam" id="1.10.287.4070:FF:000001">
    <property type="entry name" value="Probable Nucleolar protein 58"/>
    <property type="match status" value="1"/>
</dbReference>
<dbReference type="GO" id="GO:0032040">
    <property type="term" value="C:small-subunit processome"/>
    <property type="evidence" value="ECO:0007669"/>
    <property type="project" value="InterPro"/>
</dbReference>
<dbReference type="EMBL" id="LWCA01000064">
    <property type="protein sequence ID" value="OAF71283.1"/>
    <property type="molecule type" value="Genomic_DNA"/>
</dbReference>
<feature type="region of interest" description="Disordered" evidence="5">
    <location>
        <begin position="406"/>
        <end position="460"/>
    </location>
</feature>
<dbReference type="InterPro" id="IPR002687">
    <property type="entry name" value="Nop_dom"/>
</dbReference>
<dbReference type="InterPro" id="IPR042239">
    <property type="entry name" value="Nop_C"/>
</dbReference>
<keyword evidence="4" id="KW-0539">Nucleus</keyword>
<evidence type="ECO:0000256" key="5">
    <source>
        <dbReference type="SAM" id="MobiDB-lite"/>
    </source>
</evidence>
<feature type="compositionally biased region" description="Basic and acidic residues" evidence="5">
    <location>
        <begin position="450"/>
        <end position="460"/>
    </location>
</feature>
<comment type="similarity">
    <text evidence="2">Belongs to the NOP5/NOP56 family.</text>
</comment>
<dbReference type="GO" id="GO:0030515">
    <property type="term" value="F:snoRNA binding"/>
    <property type="evidence" value="ECO:0007669"/>
    <property type="project" value="InterPro"/>
</dbReference>
<comment type="caution">
    <text evidence="7">The sequence shown here is derived from an EMBL/GenBank/DDBJ whole genome shotgun (WGS) entry which is preliminary data.</text>
</comment>
<dbReference type="AlphaFoldDB" id="A0A177BC91"/>
<dbReference type="FunFam" id="1.10.246.90:FF:000005">
    <property type="entry name" value="Nucleolar protein 5, putative"/>
    <property type="match status" value="1"/>
</dbReference>
<comment type="subcellular location">
    <subcellularLocation>
        <location evidence="1">Nucleus</location>
        <location evidence="1">Nucleolus</location>
    </subcellularLocation>
</comment>
<name>A0A177BC91_9BILA</name>
<dbReference type="Gene3D" id="1.10.287.4070">
    <property type="match status" value="1"/>
</dbReference>
<dbReference type="GO" id="GO:0031428">
    <property type="term" value="C:box C/D methylation guide snoRNP complex"/>
    <property type="evidence" value="ECO:0007669"/>
    <property type="project" value="InterPro"/>
</dbReference>
<protein>
    <submittedName>
        <fullName evidence="7">Nucleolar protein 58</fullName>
    </submittedName>
</protein>
<evidence type="ECO:0000256" key="3">
    <source>
        <dbReference type="ARBA" id="ARBA00022517"/>
    </source>
</evidence>
<dbReference type="Proteomes" id="UP000078046">
    <property type="component" value="Unassembled WGS sequence"/>
</dbReference>
<dbReference type="PANTHER" id="PTHR10894">
    <property type="entry name" value="NUCLEOLAR PROTEIN 5 NUCLEOLAR PROTEIN NOP5 NOP58"/>
    <property type="match status" value="1"/>
</dbReference>
<dbReference type="InterPro" id="IPR036070">
    <property type="entry name" value="Nop_dom_sf"/>
</dbReference>